<name>A0A1Q9BWG3_SYMMI</name>
<evidence type="ECO:0000313" key="1">
    <source>
        <dbReference type="EMBL" id="OLP75021.1"/>
    </source>
</evidence>
<sequence>MCRTSRLQGHRDATGGTWTMQLGDSAETVEVVDGFETPGVKQDTTCEHFQIPYACEPIQERQVRETVTTTTSTAAPLHFGLALTGSGQCPDGLGVSPVPLSRCQEAAAKAILPPGAKRGRTALQAGYNVGSKDPAQPWQLG</sequence>
<dbReference type="Proteomes" id="UP000186817">
    <property type="component" value="Unassembled WGS sequence"/>
</dbReference>
<proteinExistence type="predicted"/>
<keyword evidence="2" id="KW-1185">Reference proteome</keyword>
<accession>A0A1Q9BWG3</accession>
<evidence type="ECO:0000313" key="2">
    <source>
        <dbReference type="Proteomes" id="UP000186817"/>
    </source>
</evidence>
<organism evidence="1 2">
    <name type="scientific">Symbiodinium microadriaticum</name>
    <name type="common">Dinoflagellate</name>
    <name type="synonym">Zooxanthella microadriatica</name>
    <dbReference type="NCBI Taxonomy" id="2951"/>
    <lineage>
        <taxon>Eukaryota</taxon>
        <taxon>Sar</taxon>
        <taxon>Alveolata</taxon>
        <taxon>Dinophyceae</taxon>
        <taxon>Suessiales</taxon>
        <taxon>Symbiodiniaceae</taxon>
        <taxon>Symbiodinium</taxon>
    </lineage>
</organism>
<dbReference type="AlphaFoldDB" id="A0A1Q9BWG3"/>
<gene>
    <name evidence="1" type="ORF">AK812_SmicGene45262</name>
</gene>
<protein>
    <submittedName>
        <fullName evidence="1">Uncharacterized protein</fullName>
    </submittedName>
</protein>
<comment type="caution">
    <text evidence="1">The sequence shown here is derived from an EMBL/GenBank/DDBJ whole genome shotgun (WGS) entry which is preliminary data.</text>
</comment>
<feature type="non-terminal residue" evidence="1">
    <location>
        <position position="141"/>
    </location>
</feature>
<dbReference type="EMBL" id="LSRX01002897">
    <property type="protein sequence ID" value="OLP75021.1"/>
    <property type="molecule type" value="Genomic_DNA"/>
</dbReference>
<reference evidence="1 2" key="1">
    <citation type="submission" date="2016-02" db="EMBL/GenBank/DDBJ databases">
        <title>Genome analysis of coral dinoflagellate symbionts highlights evolutionary adaptations to a symbiotic lifestyle.</title>
        <authorList>
            <person name="Aranda M."/>
            <person name="Li Y."/>
            <person name="Liew Y.J."/>
            <person name="Baumgarten S."/>
            <person name="Simakov O."/>
            <person name="Wilson M."/>
            <person name="Piel J."/>
            <person name="Ashoor H."/>
            <person name="Bougouffa S."/>
            <person name="Bajic V.B."/>
            <person name="Ryu T."/>
            <person name="Ravasi T."/>
            <person name="Bayer T."/>
            <person name="Micklem G."/>
            <person name="Kim H."/>
            <person name="Bhak J."/>
            <person name="Lajeunesse T.C."/>
            <person name="Voolstra C.R."/>
        </authorList>
    </citation>
    <scope>NUCLEOTIDE SEQUENCE [LARGE SCALE GENOMIC DNA]</scope>
    <source>
        <strain evidence="1 2">CCMP2467</strain>
    </source>
</reference>